<protein>
    <submittedName>
        <fullName evidence="1">Uncharacterized protein</fullName>
    </submittedName>
</protein>
<dbReference type="AlphaFoldDB" id="A0A0V9UNW7"/>
<organism evidence="1 2">
    <name type="scientific">Rhodococcus pyridinivorans KG-16</name>
    <dbReference type="NCBI Taxonomy" id="1441730"/>
    <lineage>
        <taxon>Bacteria</taxon>
        <taxon>Bacillati</taxon>
        <taxon>Actinomycetota</taxon>
        <taxon>Actinomycetes</taxon>
        <taxon>Mycobacteriales</taxon>
        <taxon>Nocardiaceae</taxon>
        <taxon>Rhodococcus</taxon>
    </lineage>
</organism>
<evidence type="ECO:0000313" key="2">
    <source>
        <dbReference type="Proteomes" id="UP000053060"/>
    </source>
</evidence>
<name>A0A0V9UNW7_9NOCA</name>
<dbReference type="Proteomes" id="UP000053060">
    <property type="component" value="Unassembled WGS sequence"/>
</dbReference>
<sequence>MAVDYRETLITYLNSETIEDAARNLGIKVSALHSRVHTMRQAGVELPKKSRPRLTRLEVDQLNTLIKKYQREAST</sequence>
<gene>
    <name evidence="1" type="ORF">Z045_05855</name>
</gene>
<proteinExistence type="predicted"/>
<dbReference type="EMBL" id="AZXY01000002">
    <property type="protein sequence ID" value="KSZ59690.1"/>
    <property type="molecule type" value="Genomic_DNA"/>
</dbReference>
<reference evidence="2" key="1">
    <citation type="submission" date="2015-01" db="EMBL/GenBank/DDBJ databases">
        <title>Draft genome sequence of Rhodococcus pyridinivorans strain KG-16, a hydrocarbon-degrading bacterium.</title>
        <authorList>
            <person name="Aggarwal R.K."/>
            <person name="Dawar C."/>
        </authorList>
    </citation>
    <scope>NUCLEOTIDE SEQUENCE [LARGE SCALE GENOMIC DNA]</scope>
    <source>
        <strain evidence="2">KG-16</strain>
    </source>
</reference>
<dbReference type="RefSeq" id="WP_060651050.1">
    <property type="nucleotide sequence ID" value="NZ_AZXY01000002.1"/>
</dbReference>
<dbReference type="PATRIC" id="fig|1441730.3.peg.1236"/>
<comment type="caution">
    <text evidence="1">The sequence shown here is derived from an EMBL/GenBank/DDBJ whole genome shotgun (WGS) entry which is preliminary data.</text>
</comment>
<reference evidence="1 2" key="2">
    <citation type="journal article" date="2016" name="Genome Announc.">
        <title>Draft Genome Sequence of a Versatile Hydrocarbon-Degrading Bacterium, Rhodococcus pyridinivorans Strain KG-16, Collected from Oil Fields in India.</title>
        <authorList>
            <person name="Aggarwal R.K."/>
            <person name="Dawar C."/>
            <person name="Phanindranath R."/>
            <person name="Mutnuri L."/>
            <person name="Dayal A.M."/>
        </authorList>
    </citation>
    <scope>NUCLEOTIDE SEQUENCE [LARGE SCALE GENOMIC DNA]</scope>
    <source>
        <strain evidence="1 2">KG-16</strain>
    </source>
</reference>
<accession>A0A0V9UNW7</accession>
<evidence type="ECO:0000313" key="1">
    <source>
        <dbReference type="EMBL" id="KSZ59690.1"/>
    </source>
</evidence>